<sequence length="187" mass="20565">MRLDMEAVPKNKATPISLAQHTYWNLASHNSGTILDHSIEIWALNIPPVDQNSIPTGEILPVKGTPFDFTNEKKIGSSIHKAGLGYYKERFYTANYMPSFVGKGGAVYGNHSGLCLETQAFPKAINQPNFPSVIVRPGNQLMAYLNWSTNGSRTLGSNAEMDIISAFLPRIQQSSLATRNVTRNAIN</sequence>
<dbReference type="GO" id="GO:0033499">
    <property type="term" value="P:galactose catabolic process via UDP-galactose, Leloir pathway"/>
    <property type="evidence" value="ECO:0007669"/>
    <property type="project" value="TreeGrafter"/>
</dbReference>
<organism evidence="1 2">
    <name type="scientific">Actinidia rufa</name>
    <dbReference type="NCBI Taxonomy" id="165716"/>
    <lineage>
        <taxon>Eukaryota</taxon>
        <taxon>Viridiplantae</taxon>
        <taxon>Streptophyta</taxon>
        <taxon>Embryophyta</taxon>
        <taxon>Tracheophyta</taxon>
        <taxon>Spermatophyta</taxon>
        <taxon>Magnoliopsida</taxon>
        <taxon>eudicotyledons</taxon>
        <taxon>Gunneridae</taxon>
        <taxon>Pentapetalae</taxon>
        <taxon>asterids</taxon>
        <taxon>Ericales</taxon>
        <taxon>Actinidiaceae</taxon>
        <taxon>Actinidia</taxon>
    </lineage>
</organism>
<dbReference type="InterPro" id="IPR014718">
    <property type="entry name" value="GH-type_carb-bd"/>
</dbReference>
<dbReference type="GO" id="GO:0006006">
    <property type="term" value="P:glucose metabolic process"/>
    <property type="evidence" value="ECO:0007669"/>
    <property type="project" value="TreeGrafter"/>
</dbReference>
<name>A0A7J0DE83_9ERIC</name>
<proteinExistence type="predicted"/>
<evidence type="ECO:0000313" key="2">
    <source>
        <dbReference type="Proteomes" id="UP000585474"/>
    </source>
</evidence>
<dbReference type="PANTHER" id="PTHR10091">
    <property type="entry name" value="ALDOSE-1-EPIMERASE"/>
    <property type="match status" value="1"/>
</dbReference>
<dbReference type="InterPro" id="IPR011013">
    <property type="entry name" value="Gal_mutarotase_sf_dom"/>
</dbReference>
<dbReference type="AlphaFoldDB" id="A0A7J0DE83"/>
<dbReference type="SUPFAM" id="SSF74650">
    <property type="entry name" value="Galactose mutarotase-like"/>
    <property type="match status" value="1"/>
</dbReference>
<evidence type="ECO:0000313" key="1">
    <source>
        <dbReference type="EMBL" id="GFS32330.1"/>
    </source>
</evidence>
<dbReference type="Gene3D" id="2.70.98.10">
    <property type="match status" value="2"/>
</dbReference>
<dbReference type="EMBL" id="BJWL01000161">
    <property type="protein sequence ID" value="GFS32330.1"/>
    <property type="molecule type" value="Genomic_DNA"/>
</dbReference>
<dbReference type="InterPro" id="IPR008183">
    <property type="entry name" value="Aldose_1/G6P_1-epimerase"/>
</dbReference>
<dbReference type="Pfam" id="PF01263">
    <property type="entry name" value="Aldose_epim"/>
    <property type="match status" value="2"/>
</dbReference>
<dbReference type="GO" id="GO:0030246">
    <property type="term" value="F:carbohydrate binding"/>
    <property type="evidence" value="ECO:0007669"/>
    <property type="project" value="InterPro"/>
</dbReference>
<dbReference type="PANTHER" id="PTHR10091:SF49">
    <property type="entry name" value="ALDOSE 1-EPIMERASE"/>
    <property type="match status" value="1"/>
</dbReference>
<dbReference type="OrthoDB" id="274691at2759"/>
<protein>
    <submittedName>
        <fullName evidence="1">Galactose mutarotase-like superfamily protein</fullName>
    </submittedName>
</protein>
<dbReference type="Proteomes" id="UP000585474">
    <property type="component" value="Unassembled WGS sequence"/>
</dbReference>
<keyword evidence="2" id="KW-1185">Reference proteome</keyword>
<dbReference type="GO" id="GO:0004034">
    <property type="term" value="F:aldose 1-epimerase activity"/>
    <property type="evidence" value="ECO:0007669"/>
    <property type="project" value="TreeGrafter"/>
</dbReference>
<accession>A0A7J0DE83</accession>
<gene>
    <name evidence="1" type="ORF">Acr_00g0022050</name>
</gene>
<reference evidence="2" key="1">
    <citation type="submission" date="2019-07" db="EMBL/GenBank/DDBJ databases">
        <title>De Novo Assembly of kiwifruit Actinidia rufa.</title>
        <authorList>
            <person name="Sugita-Konishi S."/>
            <person name="Sato K."/>
            <person name="Mori E."/>
            <person name="Abe Y."/>
            <person name="Kisaki G."/>
            <person name="Hamano K."/>
            <person name="Suezawa K."/>
            <person name="Otani M."/>
            <person name="Fukuda T."/>
            <person name="Manabe T."/>
            <person name="Gomi K."/>
            <person name="Tabuchi M."/>
            <person name="Akimitsu K."/>
            <person name="Kataoka I."/>
        </authorList>
    </citation>
    <scope>NUCLEOTIDE SEQUENCE [LARGE SCALE GENOMIC DNA]</scope>
    <source>
        <strain evidence="2">cv. Fuchu</strain>
    </source>
</reference>
<comment type="caution">
    <text evidence="1">The sequence shown here is derived from an EMBL/GenBank/DDBJ whole genome shotgun (WGS) entry which is preliminary data.</text>
</comment>